<proteinExistence type="predicted"/>
<dbReference type="Pfam" id="PF21882">
    <property type="entry name" value="Gp53-like_C"/>
    <property type="match status" value="1"/>
</dbReference>
<reference evidence="2" key="1">
    <citation type="submission" date="2021-03" db="EMBL/GenBank/DDBJ databases">
        <title>Genomic analysis provides insights into the functional capacity of soil bacteria communities inhabiting an altitudinal gradient in the Atacama Desert.</title>
        <authorList>
            <person name="Gonzalez M."/>
            <person name="Maldonado J."/>
            <person name="Maza F."/>
            <person name="Hodar C."/>
            <person name="Cortes M."/>
            <person name="Palma R."/>
            <person name="Andreani C."/>
            <person name="Gaete A."/>
            <person name="Vasquez-Dean J."/>
            <person name="Acuna V."/>
            <person name="Aguado M."/>
            <person name="Mandakovic D."/>
            <person name="Latorre M."/>
            <person name="Orellana A."/>
            <person name="Gutierrez R."/>
            <person name="Montecino M."/>
            <person name="Allende M."/>
            <person name="Maass A."/>
            <person name="Cambiazo V."/>
        </authorList>
    </citation>
    <scope>NUCLEOTIDE SEQUENCE</scope>
    <source>
        <strain evidence="2">ISL-25</strain>
    </source>
</reference>
<dbReference type="RefSeq" id="WP_214915523.1">
    <property type="nucleotide sequence ID" value="NZ_JAGGNX010000007.1"/>
</dbReference>
<dbReference type="EMBL" id="JAGGOB010000042">
    <property type="protein sequence ID" value="MBT2330908.1"/>
    <property type="molecule type" value="Genomic_DNA"/>
</dbReference>
<protein>
    <submittedName>
        <fullName evidence="2">Phage tail protein</fullName>
    </submittedName>
</protein>
<evidence type="ECO:0000313" key="2">
    <source>
        <dbReference type="EMBL" id="MBT2330908.1"/>
    </source>
</evidence>
<name>A0A944DMU2_PSEFL</name>
<dbReference type="AlphaFoldDB" id="A0A944DMU2"/>
<dbReference type="Proteomes" id="UP000692896">
    <property type="component" value="Unassembled WGS sequence"/>
</dbReference>
<accession>A0A944DMU2</accession>
<evidence type="ECO:0000259" key="1">
    <source>
        <dbReference type="Pfam" id="PF21882"/>
    </source>
</evidence>
<feature type="domain" description="Putative tail fiber protein gp53-like C-terminal" evidence="1">
    <location>
        <begin position="217"/>
        <end position="299"/>
    </location>
</feature>
<dbReference type="InterPro" id="IPR054075">
    <property type="entry name" value="Gp53-like_C"/>
</dbReference>
<evidence type="ECO:0000313" key="3">
    <source>
        <dbReference type="Proteomes" id="UP000692896"/>
    </source>
</evidence>
<gene>
    <name evidence="2" type="ORF">J7E47_19530</name>
</gene>
<sequence>MDYPRSVPSAGLVNGRFVDEDPLTGTPGSLIPASWGNGVTQEVLNVIQAAGLTPSEQLSNQLLAALRGNGLFTTAAQFDSDGSVATTEFVRRSGLQYSGFAAYATNTALTLAHIGGAVSFASATPISVTLPGTTGIMHGATLKLINVGVGVVTLSTASAADTLGPSSSALGPIDLGRGETAEFVKLDNQWRLIGGTVLLKYTSLFSGQQGNPGYQKYASGIIDQWGAGTTDANGDVFVTFPISFPTAFASVVANHVGGDGAVVILVGGSGTKQGCRFRVRNMDGQAMAGWGVYYFAKGY</sequence>
<organism evidence="2 3">
    <name type="scientific">Pseudomonas fluorescens</name>
    <dbReference type="NCBI Taxonomy" id="294"/>
    <lineage>
        <taxon>Bacteria</taxon>
        <taxon>Pseudomonadati</taxon>
        <taxon>Pseudomonadota</taxon>
        <taxon>Gammaproteobacteria</taxon>
        <taxon>Pseudomonadales</taxon>
        <taxon>Pseudomonadaceae</taxon>
        <taxon>Pseudomonas</taxon>
    </lineage>
</organism>
<dbReference type="Gene3D" id="2.60.40.3940">
    <property type="match status" value="1"/>
</dbReference>
<comment type="caution">
    <text evidence="2">The sequence shown here is derived from an EMBL/GenBank/DDBJ whole genome shotgun (WGS) entry which is preliminary data.</text>
</comment>